<dbReference type="AlphaFoldDB" id="A0AAN4Z2S6"/>
<protein>
    <recommendedName>
        <fullName evidence="5">Secreted protein</fullName>
    </recommendedName>
</protein>
<feature type="compositionally biased region" description="Basic and acidic residues" evidence="1">
    <location>
        <begin position="65"/>
        <end position="88"/>
    </location>
</feature>
<feature type="chain" id="PRO_5042892363" description="Secreted protein" evidence="2">
    <location>
        <begin position="20"/>
        <end position="100"/>
    </location>
</feature>
<feature type="non-terminal residue" evidence="3">
    <location>
        <position position="1"/>
    </location>
</feature>
<feature type="compositionally biased region" description="Basic and acidic residues" evidence="1">
    <location>
        <begin position="22"/>
        <end position="38"/>
    </location>
</feature>
<dbReference type="Proteomes" id="UP001328107">
    <property type="component" value="Unassembled WGS sequence"/>
</dbReference>
<evidence type="ECO:0000256" key="2">
    <source>
        <dbReference type="SAM" id="SignalP"/>
    </source>
</evidence>
<dbReference type="EMBL" id="BTRK01000001">
    <property type="protein sequence ID" value="GMR33023.1"/>
    <property type="molecule type" value="Genomic_DNA"/>
</dbReference>
<proteinExistence type="predicted"/>
<evidence type="ECO:0000256" key="1">
    <source>
        <dbReference type="SAM" id="MobiDB-lite"/>
    </source>
</evidence>
<gene>
    <name evidence="3" type="ORF">PMAYCL1PPCAC_03218</name>
</gene>
<evidence type="ECO:0000313" key="3">
    <source>
        <dbReference type="EMBL" id="GMR33023.1"/>
    </source>
</evidence>
<comment type="caution">
    <text evidence="3">The sequence shown here is derived from an EMBL/GenBank/DDBJ whole genome shotgun (WGS) entry which is preliminary data.</text>
</comment>
<feature type="signal peptide" evidence="2">
    <location>
        <begin position="1"/>
        <end position="19"/>
    </location>
</feature>
<feature type="region of interest" description="Disordered" evidence="1">
    <location>
        <begin position="22"/>
        <end position="100"/>
    </location>
</feature>
<evidence type="ECO:0000313" key="4">
    <source>
        <dbReference type="Proteomes" id="UP001328107"/>
    </source>
</evidence>
<accession>A0AAN4Z2S6</accession>
<organism evidence="3 4">
    <name type="scientific">Pristionchus mayeri</name>
    <dbReference type="NCBI Taxonomy" id="1317129"/>
    <lineage>
        <taxon>Eukaryota</taxon>
        <taxon>Metazoa</taxon>
        <taxon>Ecdysozoa</taxon>
        <taxon>Nematoda</taxon>
        <taxon>Chromadorea</taxon>
        <taxon>Rhabditida</taxon>
        <taxon>Rhabditina</taxon>
        <taxon>Diplogasteromorpha</taxon>
        <taxon>Diplogasteroidea</taxon>
        <taxon>Neodiplogasteridae</taxon>
        <taxon>Pristionchus</taxon>
    </lineage>
</organism>
<name>A0AAN4Z2S6_9BILA</name>
<evidence type="ECO:0008006" key="5">
    <source>
        <dbReference type="Google" id="ProtNLM"/>
    </source>
</evidence>
<sequence length="100" mass="10630">SNMKLLLLLLVCAAVAVLARPSKKEESISVEDVSKEAADGTDSPASKKSVESPEDEENSPPTEALARKAEGIKRAKEAKARGLEKARGGDYPVPDVWNLA</sequence>
<reference evidence="4" key="1">
    <citation type="submission" date="2022-10" db="EMBL/GenBank/DDBJ databases">
        <title>Genome assembly of Pristionchus species.</title>
        <authorList>
            <person name="Yoshida K."/>
            <person name="Sommer R.J."/>
        </authorList>
    </citation>
    <scope>NUCLEOTIDE SEQUENCE [LARGE SCALE GENOMIC DNA]</scope>
    <source>
        <strain evidence="4">RS5460</strain>
    </source>
</reference>
<keyword evidence="4" id="KW-1185">Reference proteome</keyword>
<keyword evidence="2" id="KW-0732">Signal</keyword>